<evidence type="ECO:0000256" key="1">
    <source>
        <dbReference type="HAMAP-Rule" id="MF_03198"/>
    </source>
</evidence>
<comment type="function">
    <text evidence="1">S-adenosyl-L-methionine-dependent protein-lysine N-methyltransferase that methylates elongation factor 1-alpha.</text>
</comment>
<keyword evidence="1" id="KW-0808">Transferase</keyword>
<feature type="binding site" evidence="1">
    <location>
        <begin position="85"/>
        <end position="87"/>
    </location>
    <ligand>
        <name>S-adenosyl-L-methionine</name>
        <dbReference type="ChEBI" id="CHEBI:59789"/>
    </ligand>
</feature>
<keyword evidence="1" id="KW-0963">Cytoplasm</keyword>
<dbReference type="OrthoDB" id="407325at2759"/>
<dbReference type="FunCoup" id="A0A423VDD5">
    <property type="interactions" value="358"/>
</dbReference>
<comment type="caution">
    <text evidence="2">The sequence shown here is derived from an EMBL/GenBank/DDBJ whole genome shotgun (WGS) entry which is preliminary data.</text>
</comment>
<dbReference type="InterPro" id="IPR029063">
    <property type="entry name" value="SAM-dependent_MTases_sf"/>
</dbReference>
<dbReference type="EC" id="2.1.1.-" evidence="1"/>
<dbReference type="InterPro" id="IPR033684">
    <property type="entry name" value="EFM6"/>
</dbReference>
<dbReference type="AlphaFoldDB" id="A0A423VDD5"/>
<organism evidence="2 3">
    <name type="scientific">Cytospora leucostoma</name>
    <dbReference type="NCBI Taxonomy" id="1230097"/>
    <lineage>
        <taxon>Eukaryota</taxon>
        <taxon>Fungi</taxon>
        <taxon>Dikarya</taxon>
        <taxon>Ascomycota</taxon>
        <taxon>Pezizomycotina</taxon>
        <taxon>Sordariomycetes</taxon>
        <taxon>Sordariomycetidae</taxon>
        <taxon>Diaporthales</taxon>
        <taxon>Cytosporaceae</taxon>
        <taxon>Cytospora</taxon>
    </lineage>
</organism>
<feature type="binding site" evidence="1">
    <location>
        <position position="109"/>
    </location>
    <ligand>
        <name>S-adenosyl-L-methionine</name>
        <dbReference type="ChEBI" id="CHEBI:59789"/>
    </ligand>
</feature>
<comment type="subcellular location">
    <subcellularLocation>
        <location evidence="1">Cytoplasm</location>
    </subcellularLocation>
</comment>
<dbReference type="STRING" id="1230097.A0A423VDD5"/>
<feature type="binding site" evidence="1">
    <location>
        <position position="58"/>
    </location>
    <ligand>
        <name>S-adenosyl-L-methionine</name>
        <dbReference type="ChEBI" id="CHEBI:59789"/>
    </ligand>
</feature>
<proteinExistence type="inferred from homology"/>
<name>A0A423VDD5_9PEZI</name>
<evidence type="ECO:0000313" key="3">
    <source>
        <dbReference type="Proteomes" id="UP000285146"/>
    </source>
</evidence>
<accession>A0A423VDD5</accession>
<dbReference type="PANTHER" id="PTHR14614:SF152">
    <property type="entry name" value="PROTEIN-LYSINE N-METHYLTRANSFERASE EFM6"/>
    <property type="match status" value="1"/>
</dbReference>
<dbReference type="Gene3D" id="3.40.50.150">
    <property type="entry name" value="Vaccinia Virus protein VP39"/>
    <property type="match status" value="1"/>
</dbReference>
<evidence type="ECO:0000313" key="2">
    <source>
        <dbReference type="EMBL" id="ROV88942.1"/>
    </source>
</evidence>
<dbReference type="Pfam" id="PF10294">
    <property type="entry name" value="Methyltransf_16"/>
    <property type="match status" value="2"/>
</dbReference>
<sequence length="276" mass="30745">MSTRSSSPELDPTSIGVDFAPLPEYKAAGDTALDFGGLLPVPLKVHEDLKSGCGGQTWPAGMVLARHMLRYHRDDMQDARMLEIGAGGGLVGLAVARGCNVKQPLYITDQLEMLELMGHNIVLNEAEGRVKAMILNWFVPHRLIFPRDDPSTHVPLLRLEQISGAIIYRGEALPEEIQEFKPDVILAADCVYFEPAFPLLLQTLKDLLALCPSATVYFCFKKRRRADMQFLKNAKKAFTVTEVVDDDRPVFSREGLFLYTFTSKEKTRPHTNAPAS</sequence>
<protein>
    <recommendedName>
        <fullName evidence="1">Protein-lysine N-methyltransferase EFM6</fullName>
        <ecNumber evidence="1">2.1.1.-</ecNumber>
    </recommendedName>
    <alternativeName>
        <fullName evidence="1">Elongation factor methyltransferase 6</fullName>
    </alternativeName>
</protein>
<dbReference type="EMBL" id="LKEB01000111">
    <property type="protein sequence ID" value="ROV88942.1"/>
    <property type="molecule type" value="Genomic_DNA"/>
</dbReference>
<dbReference type="HAMAP" id="MF_03198">
    <property type="entry name" value="Methyltr_EFM6"/>
    <property type="match status" value="1"/>
</dbReference>
<keyword evidence="1" id="KW-0489">Methyltransferase</keyword>
<keyword evidence="1" id="KW-0949">S-adenosyl-L-methionine</keyword>
<dbReference type="SUPFAM" id="SSF53335">
    <property type="entry name" value="S-adenosyl-L-methionine-dependent methyltransferases"/>
    <property type="match status" value="1"/>
</dbReference>
<comment type="similarity">
    <text evidence="1">Belongs to the class I-like SAM-binding methyltransferase superfamily. METTL21 family. EFM6 subfamily.</text>
</comment>
<dbReference type="PANTHER" id="PTHR14614">
    <property type="entry name" value="HEPATOCELLULAR CARCINOMA-ASSOCIATED ANTIGEN"/>
    <property type="match status" value="1"/>
</dbReference>
<dbReference type="GO" id="GO:0005829">
    <property type="term" value="C:cytosol"/>
    <property type="evidence" value="ECO:0007669"/>
    <property type="project" value="TreeGrafter"/>
</dbReference>
<gene>
    <name evidence="1" type="primary">EFM6</name>
    <name evidence="2" type="ORF">VPNG_10200</name>
</gene>
<dbReference type="GO" id="GO:0016279">
    <property type="term" value="F:protein-lysine N-methyltransferase activity"/>
    <property type="evidence" value="ECO:0007669"/>
    <property type="project" value="UniProtKB-UniRule"/>
</dbReference>
<feature type="binding site" evidence="1">
    <location>
        <position position="188"/>
    </location>
    <ligand>
        <name>S-adenosyl-L-methionine</name>
        <dbReference type="ChEBI" id="CHEBI:59789"/>
    </ligand>
</feature>
<dbReference type="InterPro" id="IPR019410">
    <property type="entry name" value="Methyltransf_16"/>
</dbReference>
<dbReference type="Proteomes" id="UP000285146">
    <property type="component" value="Unassembled WGS sequence"/>
</dbReference>
<dbReference type="GO" id="GO:0032259">
    <property type="term" value="P:methylation"/>
    <property type="evidence" value="ECO:0007669"/>
    <property type="project" value="UniProtKB-KW"/>
</dbReference>
<keyword evidence="3" id="KW-1185">Reference proteome</keyword>
<dbReference type="InParanoid" id="A0A423VDD5"/>
<feature type="binding site" evidence="1">
    <location>
        <position position="137"/>
    </location>
    <ligand>
        <name>S-adenosyl-L-methionine</name>
        <dbReference type="ChEBI" id="CHEBI:59789"/>
    </ligand>
</feature>
<reference evidence="2 3" key="1">
    <citation type="submission" date="2015-09" db="EMBL/GenBank/DDBJ databases">
        <title>Host preference determinants of Valsa canker pathogens revealed by comparative genomics.</title>
        <authorList>
            <person name="Yin Z."/>
            <person name="Huang L."/>
        </authorList>
    </citation>
    <scope>NUCLEOTIDE SEQUENCE [LARGE SCALE GENOMIC DNA]</scope>
    <source>
        <strain evidence="2 3">SXYLt</strain>
    </source>
</reference>